<organism evidence="1 2">
    <name type="scientific">Rhododendron molle</name>
    <name type="common">Chinese azalea</name>
    <name type="synonym">Azalea mollis</name>
    <dbReference type="NCBI Taxonomy" id="49168"/>
    <lineage>
        <taxon>Eukaryota</taxon>
        <taxon>Viridiplantae</taxon>
        <taxon>Streptophyta</taxon>
        <taxon>Embryophyta</taxon>
        <taxon>Tracheophyta</taxon>
        <taxon>Spermatophyta</taxon>
        <taxon>Magnoliopsida</taxon>
        <taxon>eudicotyledons</taxon>
        <taxon>Gunneridae</taxon>
        <taxon>Pentapetalae</taxon>
        <taxon>asterids</taxon>
        <taxon>Ericales</taxon>
        <taxon>Ericaceae</taxon>
        <taxon>Ericoideae</taxon>
        <taxon>Rhodoreae</taxon>
        <taxon>Rhododendron</taxon>
    </lineage>
</organism>
<keyword evidence="2" id="KW-1185">Reference proteome</keyword>
<evidence type="ECO:0000313" key="2">
    <source>
        <dbReference type="Proteomes" id="UP001062846"/>
    </source>
</evidence>
<proteinExistence type="predicted"/>
<gene>
    <name evidence="1" type="ORF">RHMOL_Rhmol13G0000200</name>
</gene>
<evidence type="ECO:0000313" key="1">
    <source>
        <dbReference type="EMBL" id="KAI8522472.1"/>
    </source>
</evidence>
<reference evidence="1" key="1">
    <citation type="submission" date="2022-02" db="EMBL/GenBank/DDBJ databases">
        <title>Plant Genome Project.</title>
        <authorList>
            <person name="Zhang R.-G."/>
        </authorList>
    </citation>
    <scope>NUCLEOTIDE SEQUENCE</scope>
    <source>
        <strain evidence="1">AT1</strain>
    </source>
</reference>
<accession>A0ACC0L1V3</accession>
<name>A0ACC0L1V3_RHOML</name>
<dbReference type="Proteomes" id="UP001062846">
    <property type="component" value="Chromosome 13"/>
</dbReference>
<comment type="caution">
    <text evidence="1">The sequence shown here is derived from an EMBL/GenBank/DDBJ whole genome shotgun (WGS) entry which is preliminary data.</text>
</comment>
<sequence>MGLHPMDSYAAKTNGQTPCLGVISDASCILCNRGVSESHNHLFFECPYSGEVRHEVLRKKVNRGPKAWEDEKTWFILHAKAKGLRISILKISLAAALYHVWGERNRS</sequence>
<dbReference type="EMBL" id="CM046400">
    <property type="protein sequence ID" value="KAI8522472.1"/>
    <property type="molecule type" value="Genomic_DNA"/>
</dbReference>
<protein>
    <submittedName>
        <fullName evidence="1">Uncharacterized protein</fullName>
    </submittedName>
</protein>